<organism evidence="2 3">
    <name type="scientific">Phytophthora infestans</name>
    <name type="common">Potato late blight agent</name>
    <name type="synonym">Botrytis infestans</name>
    <dbReference type="NCBI Taxonomy" id="4787"/>
    <lineage>
        <taxon>Eukaryota</taxon>
        <taxon>Sar</taxon>
        <taxon>Stramenopiles</taxon>
        <taxon>Oomycota</taxon>
        <taxon>Peronosporomycetes</taxon>
        <taxon>Peronosporales</taxon>
        <taxon>Peronosporaceae</taxon>
        <taxon>Phytophthora</taxon>
    </lineage>
</organism>
<dbReference type="Proteomes" id="UP000602510">
    <property type="component" value="Unassembled WGS sequence"/>
</dbReference>
<comment type="caution">
    <text evidence="2">The sequence shown here is derived from an EMBL/GenBank/DDBJ whole genome shotgun (WGS) entry which is preliminary data.</text>
</comment>
<keyword evidence="3" id="KW-1185">Reference proteome</keyword>
<feature type="region of interest" description="Disordered" evidence="1">
    <location>
        <begin position="1"/>
        <end position="20"/>
    </location>
</feature>
<proteinExistence type="predicted"/>
<evidence type="ECO:0000313" key="2">
    <source>
        <dbReference type="EMBL" id="KAF4045636.1"/>
    </source>
</evidence>
<name>A0A833X1L6_PHYIN</name>
<feature type="region of interest" description="Disordered" evidence="1">
    <location>
        <begin position="45"/>
        <end position="67"/>
    </location>
</feature>
<evidence type="ECO:0000313" key="3">
    <source>
        <dbReference type="Proteomes" id="UP000602510"/>
    </source>
</evidence>
<accession>A0A833X1L6</accession>
<protein>
    <submittedName>
        <fullName evidence="2">Uncharacterized protein</fullName>
    </submittedName>
</protein>
<sequence length="67" mass="7570">MTGEYLWEAPADAGSPPRRFGVRRKQHHINSSMKQHYINNSIAMGTANGIRRRKSRSRDSGCKLLDG</sequence>
<dbReference type="AlphaFoldDB" id="A0A833X1L6"/>
<reference evidence="2" key="1">
    <citation type="submission" date="2020-04" db="EMBL/GenBank/DDBJ databases">
        <title>Hybrid Assembly of Korean Phytophthora infestans isolates.</title>
        <authorList>
            <person name="Prokchorchik M."/>
            <person name="Lee Y."/>
            <person name="Seo J."/>
            <person name="Cho J.-H."/>
            <person name="Park Y.-E."/>
            <person name="Jang D.-C."/>
            <person name="Im J.-S."/>
            <person name="Choi J.-G."/>
            <person name="Park H.-J."/>
            <person name="Lee G.-B."/>
            <person name="Lee Y.-G."/>
            <person name="Hong S.-Y."/>
            <person name="Cho K."/>
            <person name="Sohn K.H."/>
        </authorList>
    </citation>
    <scope>NUCLEOTIDE SEQUENCE</scope>
    <source>
        <strain evidence="2">KR_1_A1</strain>
    </source>
</reference>
<evidence type="ECO:0000256" key="1">
    <source>
        <dbReference type="SAM" id="MobiDB-lite"/>
    </source>
</evidence>
<dbReference type="EMBL" id="WSZM01000043">
    <property type="protein sequence ID" value="KAF4045636.1"/>
    <property type="molecule type" value="Genomic_DNA"/>
</dbReference>
<gene>
    <name evidence="2" type="ORF">GN244_ATG02089</name>
</gene>
<feature type="compositionally biased region" description="Basic and acidic residues" evidence="1">
    <location>
        <begin position="57"/>
        <end position="67"/>
    </location>
</feature>